<comment type="similarity">
    <text evidence="1">Belongs to the NmrA-type oxidoreductase family. Isoflavone reductase subfamily.</text>
</comment>
<keyword evidence="6" id="KW-1185">Reference proteome</keyword>
<sequence length="313" mass="34626">MVKVAIAGGTGGVGRAIVDAFKDQTTHKFIVLSRKENPEFEVQFNAPVVKIDYSTPSSVQKTLDEHQVHTVISAVSLQFQGQSDAQITLIRGAAASSHVKRFAPSEFGIPYKQKHGEVFPIAAFKSAAVAELDKTDLEYTLFSNGYFMDYLGIPKFKSYLTPVLVGLDIQNKFAGIPGSGNTPVIFTSTKDVGKFVVASVGLEKWNRKSMAVGDRKSWNEILAIAEKITGTKFEVHYDSVEKLMTGQITELPSHRNLYQFFPKEALQGVFALFGLWFDSGDFNFEVSEEESLNELFPEIQPISIVQVINEGWA</sequence>
<dbReference type="EMBL" id="JAGMWT010000027">
    <property type="protein sequence ID" value="KAH7110618.1"/>
    <property type="molecule type" value="Genomic_DNA"/>
</dbReference>
<evidence type="ECO:0000256" key="1">
    <source>
        <dbReference type="ARBA" id="ARBA00005725"/>
    </source>
</evidence>
<evidence type="ECO:0000259" key="4">
    <source>
        <dbReference type="Pfam" id="PF05368"/>
    </source>
</evidence>
<dbReference type="Gene3D" id="3.90.25.10">
    <property type="entry name" value="UDP-galactose 4-epimerase, domain 1"/>
    <property type="match status" value="1"/>
</dbReference>
<proteinExistence type="inferred from homology"/>
<keyword evidence="3" id="KW-0560">Oxidoreductase</keyword>
<gene>
    <name evidence="5" type="ORF">B0J11DRAFT_620116</name>
</gene>
<evidence type="ECO:0000256" key="2">
    <source>
        <dbReference type="ARBA" id="ARBA00022857"/>
    </source>
</evidence>
<accession>A0A9P9D0Z4</accession>
<organism evidence="5 6">
    <name type="scientific">Dendryphion nanum</name>
    <dbReference type="NCBI Taxonomy" id="256645"/>
    <lineage>
        <taxon>Eukaryota</taxon>
        <taxon>Fungi</taxon>
        <taxon>Dikarya</taxon>
        <taxon>Ascomycota</taxon>
        <taxon>Pezizomycotina</taxon>
        <taxon>Dothideomycetes</taxon>
        <taxon>Pleosporomycetidae</taxon>
        <taxon>Pleosporales</taxon>
        <taxon>Torulaceae</taxon>
        <taxon>Dendryphion</taxon>
    </lineage>
</organism>
<dbReference type="GO" id="GO:0016491">
    <property type="term" value="F:oxidoreductase activity"/>
    <property type="evidence" value="ECO:0007669"/>
    <property type="project" value="UniProtKB-KW"/>
</dbReference>
<dbReference type="InterPro" id="IPR051609">
    <property type="entry name" value="NmrA/Isoflavone_reductase-like"/>
</dbReference>
<protein>
    <recommendedName>
        <fullName evidence="4">NmrA-like domain-containing protein</fullName>
    </recommendedName>
</protein>
<dbReference type="Gene3D" id="3.40.50.720">
    <property type="entry name" value="NAD(P)-binding Rossmann-like Domain"/>
    <property type="match status" value="1"/>
</dbReference>
<dbReference type="InterPro" id="IPR008030">
    <property type="entry name" value="NmrA-like"/>
</dbReference>
<dbReference type="OrthoDB" id="10000533at2759"/>
<dbReference type="PANTHER" id="PTHR47706">
    <property type="entry name" value="NMRA-LIKE FAMILY PROTEIN"/>
    <property type="match status" value="1"/>
</dbReference>
<name>A0A9P9D0Z4_9PLEO</name>
<comment type="caution">
    <text evidence="5">The sequence shown here is derived from an EMBL/GenBank/DDBJ whole genome shotgun (WGS) entry which is preliminary data.</text>
</comment>
<dbReference type="SUPFAM" id="SSF51735">
    <property type="entry name" value="NAD(P)-binding Rossmann-fold domains"/>
    <property type="match status" value="1"/>
</dbReference>
<evidence type="ECO:0000313" key="5">
    <source>
        <dbReference type="EMBL" id="KAH7110618.1"/>
    </source>
</evidence>
<feature type="domain" description="NmrA-like" evidence="4">
    <location>
        <begin position="3"/>
        <end position="298"/>
    </location>
</feature>
<dbReference type="InterPro" id="IPR036291">
    <property type="entry name" value="NAD(P)-bd_dom_sf"/>
</dbReference>
<evidence type="ECO:0000313" key="6">
    <source>
        <dbReference type="Proteomes" id="UP000700596"/>
    </source>
</evidence>
<evidence type="ECO:0000256" key="3">
    <source>
        <dbReference type="ARBA" id="ARBA00023002"/>
    </source>
</evidence>
<dbReference type="AlphaFoldDB" id="A0A9P9D0Z4"/>
<reference evidence="5" key="1">
    <citation type="journal article" date="2021" name="Nat. Commun.">
        <title>Genetic determinants of endophytism in the Arabidopsis root mycobiome.</title>
        <authorList>
            <person name="Mesny F."/>
            <person name="Miyauchi S."/>
            <person name="Thiergart T."/>
            <person name="Pickel B."/>
            <person name="Atanasova L."/>
            <person name="Karlsson M."/>
            <person name="Huettel B."/>
            <person name="Barry K.W."/>
            <person name="Haridas S."/>
            <person name="Chen C."/>
            <person name="Bauer D."/>
            <person name="Andreopoulos W."/>
            <person name="Pangilinan J."/>
            <person name="LaButti K."/>
            <person name="Riley R."/>
            <person name="Lipzen A."/>
            <person name="Clum A."/>
            <person name="Drula E."/>
            <person name="Henrissat B."/>
            <person name="Kohler A."/>
            <person name="Grigoriev I.V."/>
            <person name="Martin F.M."/>
            <person name="Hacquard S."/>
        </authorList>
    </citation>
    <scope>NUCLEOTIDE SEQUENCE</scope>
    <source>
        <strain evidence="5">MPI-CAGE-CH-0243</strain>
    </source>
</reference>
<keyword evidence="2" id="KW-0521">NADP</keyword>
<dbReference type="PANTHER" id="PTHR47706:SF4">
    <property type="entry name" value="NMRA-LIKE DOMAIN-CONTAINING PROTEIN"/>
    <property type="match status" value="1"/>
</dbReference>
<dbReference type="Pfam" id="PF05368">
    <property type="entry name" value="NmrA"/>
    <property type="match status" value="1"/>
</dbReference>
<dbReference type="Proteomes" id="UP000700596">
    <property type="component" value="Unassembled WGS sequence"/>
</dbReference>